<dbReference type="Proteomes" id="UP000828390">
    <property type="component" value="Unassembled WGS sequence"/>
</dbReference>
<protein>
    <submittedName>
        <fullName evidence="2">Uncharacterized protein</fullName>
    </submittedName>
</protein>
<reference evidence="2" key="1">
    <citation type="journal article" date="2019" name="bioRxiv">
        <title>The Genome of the Zebra Mussel, Dreissena polymorpha: A Resource for Invasive Species Research.</title>
        <authorList>
            <person name="McCartney M.A."/>
            <person name="Auch B."/>
            <person name="Kono T."/>
            <person name="Mallez S."/>
            <person name="Zhang Y."/>
            <person name="Obille A."/>
            <person name="Becker A."/>
            <person name="Abrahante J.E."/>
            <person name="Garbe J."/>
            <person name="Badalamenti J.P."/>
            <person name="Herman A."/>
            <person name="Mangelson H."/>
            <person name="Liachko I."/>
            <person name="Sullivan S."/>
            <person name="Sone E.D."/>
            <person name="Koren S."/>
            <person name="Silverstein K.A.T."/>
            <person name="Beckman K.B."/>
            <person name="Gohl D.M."/>
        </authorList>
    </citation>
    <scope>NUCLEOTIDE SEQUENCE</scope>
    <source>
        <strain evidence="2">Duluth1</strain>
        <tissue evidence="2">Whole animal</tissue>
    </source>
</reference>
<evidence type="ECO:0000313" key="3">
    <source>
        <dbReference type="Proteomes" id="UP000828390"/>
    </source>
</evidence>
<gene>
    <name evidence="1" type="ORF">DPMN_028901</name>
    <name evidence="2" type="ORF">DPMN_029038</name>
</gene>
<comment type="caution">
    <text evidence="2">The sequence shown here is derived from an EMBL/GenBank/DDBJ whole genome shotgun (WGS) entry which is preliminary data.</text>
</comment>
<evidence type="ECO:0000313" key="1">
    <source>
        <dbReference type="EMBL" id="KAH3865857.1"/>
    </source>
</evidence>
<name>A0A9D4LXE5_DREPO</name>
<keyword evidence="3" id="KW-1185">Reference proteome</keyword>
<evidence type="ECO:0000313" key="2">
    <source>
        <dbReference type="EMBL" id="KAH3865990.1"/>
    </source>
</evidence>
<sequence length="85" mass="9551">MKSDKLEEVNSFNFIQVLWSNPVHGCYQYRLGPSASPPSIGSTSHSWFPFYSTTARLGRFMRTQVSPKTAPHLLHGAQDHQASET</sequence>
<dbReference type="EMBL" id="JAIWYP010000002">
    <property type="protein sequence ID" value="KAH3865857.1"/>
    <property type="molecule type" value="Genomic_DNA"/>
</dbReference>
<reference evidence="2" key="2">
    <citation type="submission" date="2020-11" db="EMBL/GenBank/DDBJ databases">
        <authorList>
            <person name="McCartney M.A."/>
            <person name="Auch B."/>
            <person name="Kono T."/>
            <person name="Mallez S."/>
            <person name="Becker A."/>
            <person name="Gohl D.M."/>
            <person name="Silverstein K.A.T."/>
            <person name="Koren S."/>
            <person name="Bechman K.B."/>
            <person name="Herman A."/>
            <person name="Abrahante J.E."/>
            <person name="Garbe J."/>
        </authorList>
    </citation>
    <scope>NUCLEOTIDE SEQUENCE</scope>
    <source>
        <strain evidence="2">Duluth1</strain>
        <tissue evidence="2">Whole animal</tissue>
    </source>
</reference>
<accession>A0A9D4LXE5</accession>
<organism evidence="2 3">
    <name type="scientific">Dreissena polymorpha</name>
    <name type="common">Zebra mussel</name>
    <name type="synonym">Mytilus polymorpha</name>
    <dbReference type="NCBI Taxonomy" id="45954"/>
    <lineage>
        <taxon>Eukaryota</taxon>
        <taxon>Metazoa</taxon>
        <taxon>Spiralia</taxon>
        <taxon>Lophotrochozoa</taxon>
        <taxon>Mollusca</taxon>
        <taxon>Bivalvia</taxon>
        <taxon>Autobranchia</taxon>
        <taxon>Heteroconchia</taxon>
        <taxon>Euheterodonta</taxon>
        <taxon>Imparidentia</taxon>
        <taxon>Neoheterodontei</taxon>
        <taxon>Myida</taxon>
        <taxon>Dreissenoidea</taxon>
        <taxon>Dreissenidae</taxon>
        <taxon>Dreissena</taxon>
    </lineage>
</organism>
<dbReference type="AlphaFoldDB" id="A0A9D4LXE5"/>
<dbReference type="EMBL" id="JAIWYP010000002">
    <property type="protein sequence ID" value="KAH3865990.1"/>
    <property type="molecule type" value="Genomic_DNA"/>
</dbReference>
<proteinExistence type="predicted"/>